<accession>A0A1C3K201</accession>
<keyword evidence="4" id="KW-0804">Transcription</keyword>
<feature type="domain" description="HTH lysR-type" evidence="5">
    <location>
        <begin position="8"/>
        <end position="65"/>
    </location>
</feature>
<protein>
    <submittedName>
        <fullName evidence="6">Glycine cleavage system transcriptional activator</fullName>
    </submittedName>
</protein>
<keyword evidence="2" id="KW-0805">Transcription regulation</keyword>
<dbReference type="InterPro" id="IPR036390">
    <property type="entry name" value="WH_DNA-bd_sf"/>
</dbReference>
<dbReference type="InterPro" id="IPR036388">
    <property type="entry name" value="WH-like_DNA-bd_sf"/>
</dbReference>
<evidence type="ECO:0000313" key="6">
    <source>
        <dbReference type="EMBL" id="SBT25536.1"/>
    </source>
</evidence>
<dbReference type="InterPro" id="IPR000847">
    <property type="entry name" value="LysR_HTH_N"/>
</dbReference>
<name>A0A1C3K201_9BURK</name>
<dbReference type="EMBL" id="FLRC01000020">
    <property type="protein sequence ID" value="SBT25536.1"/>
    <property type="molecule type" value="Genomic_DNA"/>
</dbReference>
<dbReference type="PANTHER" id="PTHR30537">
    <property type="entry name" value="HTH-TYPE TRANSCRIPTIONAL REGULATOR"/>
    <property type="match status" value="1"/>
</dbReference>
<dbReference type="EMBL" id="LT907988">
    <property type="protein sequence ID" value="SOE50959.1"/>
    <property type="molecule type" value="Genomic_DNA"/>
</dbReference>
<dbReference type="PROSITE" id="PS50931">
    <property type="entry name" value="HTH_LYSR"/>
    <property type="match status" value="1"/>
</dbReference>
<dbReference type="KEGG" id="odi:ODI_R3093"/>
<dbReference type="GO" id="GO:0043565">
    <property type="term" value="F:sequence-specific DNA binding"/>
    <property type="evidence" value="ECO:0007669"/>
    <property type="project" value="TreeGrafter"/>
</dbReference>
<dbReference type="Proteomes" id="UP000078558">
    <property type="component" value="Chromosome I"/>
</dbReference>
<dbReference type="RefSeq" id="WP_067753689.1">
    <property type="nucleotide sequence ID" value="NZ_LT907988.1"/>
</dbReference>
<dbReference type="PRINTS" id="PR00039">
    <property type="entry name" value="HTHLYSR"/>
</dbReference>
<evidence type="ECO:0000256" key="4">
    <source>
        <dbReference type="ARBA" id="ARBA00023163"/>
    </source>
</evidence>
<dbReference type="Pfam" id="PF00126">
    <property type="entry name" value="HTH_1"/>
    <property type="match status" value="1"/>
</dbReference>
<evidence type="ECO:0000256" key="3">
    <source>
        <dbReference type="ARBA" id="ARBA00023125"/>
    </source>
</evidence>
<evidence type="ECO:0000256" key="1">
    <source>
        <dbReference type="ARBA" id="ARBA00009437"/>
    </source>
</evidence>
<evidence type="ECO:0000313" key="7">
    <source>
        <dbReference type="EMBL" id="SOE50959.1"/>
    </source>
</evidence>
<dbReference type="STRING" id="1851544.ODI_00202"/>
<dbReference type="Pfam" id="PF03466">
    <property type="entry name" value="LysR_substrate"/>
    <property type="match status" value="1"/>
</dbReference>
<evidence type="ECO:0000256" key="2">
    <source>
        <dbReference type="ARBA" id="ARBA00023015"/>
    </source>
</evidence>
<evidence type="ECO:0000259" key="5">
    <source>
        <dbReference type="PROSITE" id="PS50931"/>
    </source>
</evidence>
<comment type="similarity">
    <text evidence="1">Belongs to the LysR transcriptional regulatory family.</text>
</comment>
<dbReference type="GO" id="GO:0006351">
    <property type="term" value="P:DNA-templated transcription"/>
    <property type="evidence" value="ECO:0007669"/>
    <property type="project" value="TreeGrafter"/>
</dbReference>
<dbReference type="SUPFAM" id="SSF46785">
    <property type="entry name" value="Winged helix' DNA-binding domain"/>
    <property type="match status" value="1"/>
</dbReference>
<dbReference type="InterPro" id="IPR005119">
    <property type="entry name" value="LysR_subst-bd"/>
</dbReference>
<reference evidence="6 8" key="1">
    <citation type="submission" date="2016-06" db="EMBL/GenBank/DDBJ databases">
        <authorList>
            <person name="Kjaerup R.B."/>
            <person name="Dalgaard T.S."/>
            <person name="Juul-Madsen H.R."/>
        </authorList>
    </citation>
    <scope>NUCLEOTIDE SEQUENCE [LARGE SCALE GENOMIC DNA]</scope>
    <source>
        <strain evidence="6">Orrdi1</strain>
    </source>
</reference>
<dbReference type="PANTHER" id="PTHR30537:SF26">
    <property type="entry name" value="GLYCINE CLEAVAGE SYSTEM TRANSCRIPTIONAL ACTIVATOR"/>
    <property type="match status" value="1"/>
</dbReference>
<dbReference type="Gene3D" id="3.40.190.10">
    <property type="entry name" value="Periplasmic binding protein-like II"/>
    <property type="match status" value="2"/>
</dbReference>
<evidence type="ECO:0000313" key="8">
    <source>
        <dbReference type="Proteomes" id="UP000078558"/>
    </source>
</evidence>
<dbReference type="Gene3D" id="1.10.10.10">
    <property type="entry name" value="Winged helix-like DNA-binding domain superfamily/Winged helix DNA-binding domain"/>
    <property type="match status" value="1"/>
</dbReference>
<dbReference type="AlphaFoldDB" id="A0A1C3K201"/>
<organism evidence="6 8">
    <name type="scientific">Orrella dioscoreae</name>
    <dbReference type="NCBI Taxonomy" id="1851544"/>
    <lineage>
        <taxon>Bacteria</taxon>
        <taxon>Pseudomonadati</taxon>
        <taxon>Pseudomonadota</taxon>
        <taxon>Betaproteobacteria</taxon>
        <taxon>Burkholderiales</taxon>
        <taxon>Alcaligenaceae</taxon>
        <taxon>Orrella</taxon>
    </lineage>
</organism>
<keyword evidence="8" id="KW-1185">Reference proteome</keyword>
<sequence length="301" mass="32987">MNPRTLNPSMSSLVAFEASARHGSFTRAAEELSLSQSAVSRQVQALEDLLGVALFERVGRHIELTEVGRVYATELSASLARIRDATVKAIAHRSGGGSIHLAVLPAFGTKWLLPRLPDFYAKYPEILIHLHSRVGTVDLSGNNLDAAICVGDGRWHGLNADKLLTEELVPVVGARNVVKHCFRSADDLRSVQLLQVAARPNLWLDWFKEQGLSVDRLRLGPQFELTSHLIQAVSSGIGVGLLPRFLVEDELATGTLRIPFDAPSPDGTGYYLLIPPHKANNRPMKVFRDWLLAQLESGTHG</sequence>
<dbReference type="SUPFAM" id="SSF53850">
    <property type="entry name" value="Periplasmic binding protein-like II"/>
    <property type="match status" value="1"/>
</dbReference>
<dbReference type="FunFam" id="1.10.10.10:FF:000038">
    <property type="entry name" value="Glycine cleavage system transcriptional activator"/>
    <property type="match status" value="1"/>
</dbReference>
<dbReference type="OrthoDB" id="9178397at2"/>
<dbReference type="InterPro" id="IPR058163">
    <property type="entry name" value="LysR-type_TF_proteobact-type"/>
</dbReference>
<gene>
    <name evidence="6" type="ORF">ODI_00202</name>
    <name evidence="7" type="ORF">ODI_R3093</name>
</gene>
<dbReference type="GO" id="GO:0003700">
    <property type="term" value="F:DNA-binding transcription factor activity"/>
    <property type="evidence" value="ECO:0007669"/>
    <property type="project" value="InterPro"/>
</dbReference>
<proteinExistence type="inferred from homology"/>
<keyword evidence="3" id="KW-0238">DNA-binding</keyword>
<reference evidence="7 8" key="2">
    <citation type="submission" date="2017-08" db="EMBL/GenBank/DDBJ databases">
        <authorList>
            <person name="de Groot N.N."/>
        </authorList>
    </citation>
    <scope>NUCLEOTIDE SEQUENCE [LARGE SCALE GENOMIC DNA]</scope>
    <source>
        <strain evidence="7">Orrdi1</strain>
    </source>
</reference>